<dbReference type="InterPro" id="IPR009317">
    <property type="entry name" value="ChaB"/>
</dbReference>
<evidence type="ECO:0000313" key="2">
    <source>
        <dbReference type="Proteomes" id="UP001165679"/>
    </source>
</evidence>
<accession>A0AA41YKL0</accession>
<sequence>MPYRDIDELPHSVRSHLPTHAQEIYLAAFNNAWQQHAHEPDGEAIVHRIAWAAVKRRYRKLGDAWVPIRP</sequence>
<comment type="caution">
    <text evidence="1">The sequence shown here is derived from an EMBL/GenBank/DDBJ whole genome shotgun (WGS) entry which is preliminary data.</text>
</comment>
<keyword evidence="2" id="KW-1185">Reference proteome</keyword>
<dbReference type="AlphaFoldDB" id="A0AA41YKL0"/>
<dbReference type="EMBL" id="JAPDNT010000006">
    <property type="protein sequence ID" value="MCW3475044.1"/>
    <property type="molecule type" value="Genomic_DNA"/>
</dbReference>
<name>A0AA41YKL0_9PROT</name>
<proteinExistence type="predicted"/>
<reference evidence="1" key="1">
    <citation type="submission" date="2022-09" db="EMBL/GenBank/DDBJ databases">
        <title>Rhodovastum sp. nov. RN2-1 isolated from soil in Seongnam, South Korea.</title>
        <authorList>
            <person name="Le N.T."/>
        </authorList>
    </citation>
    <scope>NUCLEOTIDE SEQUENCE</scope>
    <source>
        <strain evidence="1">RN2-1</strain>
    </source>
</reference>
<dbReference type="Gene3D" id="1.10.1740.70">
    <property type="entry name" value="ChaB"/>
    <property type="match status" value="1"/>
</dbReference>
<reference evidence="1" key="2">
    <citation type="submission" date="2022-10" db="EMBL/GenBank/DDBJ databases">
        <authorList>
            <person name="Trinh H.N."/>
        </authorList>
    </citation>
    <scope>NUCLEOTIDE SEQUENCE</scope>
    <source>
        <strain evidence="1">RN2-1</strain>
    </source>
</reference>
<dbReference type="SUPFAM" id="SSF140376">
    <property type="entry name" value="ChaB-like"/>
    <property type="match status" value="1"/>
</dbReference>
<evidence type="ECO:0000313" key="1">
    <source>
        <dbReference type="EMBL" id="MCW3475044.1"/>
    </source>
</evidence>
<protein>
    <submittedName>
        <fullName evidence="1">ChaB family protein</fullName>
    </submittedName>
</protein>
<dbReference type="Proteomes" id="UP001165679">
    <property type="component" value="Unassembled WGS sequence"/>
</dbReference>
<organism evidence="1 2">
    <name type="scientific">Limobrevibacterium gyesilva</name>
    <dbReference type="NCBI Taxonomy" id="2991712"/>
    <lineage>
        <taxon>Bacteria</taxon>
        <taxon>Pseudomonadati</taxon>
        <taxon>Pseudomonadota</taxon>
        <taxon>Alphaproteobacteria</taxon>
        <taxon>Acetobacterales</taxon>
        <taxon>Acetobacteraceae</taxon>
        <taxon>Limobrevibacterium</taxon>
    </lineage>
</organism>
<dbReference type="Pfam" id="PF06150">
    <property type="entry name" value="ChaB"/>
    <property type="match status" value="1"/>
</dbReference>
<gene>
    <name evidence="1" type="ORF">OL599_10725</name>
</gene>
<dbReference type="InterPro" id="IPR037205">
    <property type="entry name" value="ChaB_sf"/>
</dbReference>